<accession>A0A8H6T4V8</accession>
<dbReference type="GO" id="GO:0004132">
    <property type="term" value="F:dCMP deaminase activity"/>
    <property type="evidence" value="ECO:0007669"/>
    <property type="project" value="UniProtKB-EC"/>
</dbReference>
<dbReference type="PROSITE" id="PS00903">
    <property type="entry name" value="CYT_DCMP_DEAMINASES_1"/>
    <property type="match status" value="1"/>
</dbReference>
<evidence type="ECO:0000256" key="9">
    <source>
        <dbReference type="ARBA" id="ARBA00071582"/>
    </source>
</evidence>
<comment type="similarity">
    <text evidence="2">Belongs to the cytidine and deoxycytidylate deaminase family.</text>
</comment>
<dbReference type="FunFam" id="3.40.140.10:FF:000035">
    <property type="entry name" value="dCMP deaminase"/>
    <property type="match status" value="1"/>
</dbReference>
<keyword evidence="3" id="KW-0479">Metal-binding</keyword>
<feature type="domain" description="CMP/dCMP-type deaminase" evidence="11">
    <location>
        <begin position="535"/>
        <end position="683"/>
    </location>
</feature>
<dbReference type="GO" id="GO:0008270">
    <property type="term" value="F:zinc ion binding"/>
    <property type="evidence" value="ECO:0007669"/>
    <property type="project" value="InterPro"/>
</dbReference>
<dbReference type="InterPro" id="IPR013241">
    <property type="entry name" value="RNase_P_Pop3"/>
</dbReference>
<dbReference type="Gene3D" id="3.40.140.10">
    <property type="entry name" value="Cytidine Deaminase, domain 2"/>
    <property type="match status" value="2"/>
</dbReference>
<organism evidence="12 13">
    <name type="scientific">Mycena chlorophos</name>
    <name type="common">Agaric fungus</name>
    <name type="synonym">Agaricus chlorophos</name>
    <dbReference type="NCBI Taxonomy" id="658473"/>
    <lineage>
        <taxon>Eukaryota</taxon>
        <taxon>Fungi</taxon>
        <taxon>Dikarya</taxon>
        <taxon>Basidiomycota</taxon>
        <taxon>Agaricomycotina</taxon>
        <taxon>Agaricomycetes</taxon>
        <taxon>Agaricomycetidae</taxon>
        <taxon>Agaricales</taxon>
        <taxon>Marasmiineae</taxon>
        <taxon>Mycenaceae</taxon>
        <taxon>Mycena</taxon>
    </lineage>
</organism>
<dbReference type="CDD" id="cd01286">
    <property type="entry name" value="deoxycytidylate_deaminase"/>
    <property type="match status" value="1"/>
</dbReference>
<dbReference type="InterPro" id="IPR016193">
    <property type="entry name" value="Cytidine_deaminase-like"/>
</dbReference>
<evidence type="ECO:0000256" key="7">
    <source>
        <dbReference type="ARBA" id="ARBA00038938"/>
    </source>
</evidence>
<gene>
    <name evidence="12" type="ORF">HMN09_00648100</name>
</gene>
<protein>
    <recommendedName>
        <fullName evidence="9">Deoxycytidylate deaminase</fullName>
        <ecNumber evidence="7">3.5.4.12</ecNumber>
    </recommendedName>
    <alternativeName>
        <fullName evidence="8">dCMP deaminase</fullName>
    </alternativeName>
</protein>
<keyword evidence="6" id="KW-0862">Zinc</keyword>
<dbReference type="Pfam" id="PF08228">
    <property type="entry name" value="RNase_P_pop3"/>
    <property type="match status" value="1"/>
</dbReference>
<dbReference type="OrthoDB" id="6710946at2759"/>
<evidence type="ECO:0000256" key="6">
    <source>
        <dbReference type="ARBA" id="ARBA00022833"/>
    </source>
</evidence>
<dbReference type="EC" id="3.5.4.12" evidence="7"/>
<dbReference type="AlphaFoldDB" id="A0A8H6T4V8"/>
<evidence type="ECO:0000259" key="11">
    <source>
        <dbReference type="PROSITE" id="PS51747"/>
    </source>
</evidence>
<evidence type="ECO:0000256" key="4">
    <source>
        <dbReference type="ARBA" id="ARBA00022727"/>
    </source>
</evidence>
<dbReference type="Proteomes" id="UP000613580">
    <property type="component" value="Unassembled WGS sequence"/>
</dbReference>
<evidence type="ECO:0000256" key="10">
    <source>
        <dbReference type="SAM" id="MobiDB-lite"/>
    </source>
</evidence>
<keyword evidence="4" id="KW-0545">Nucleotide biosynthesis</keyword>
<dbReference type="PANTHER" id="PTHR11086:SF18">
    <property type="entry name" value="DEOXYCYTIDYLATE DEAMINASE"/>
    <property type="match status" value="1"/>
</dbReference>
<dbReference type="GO" id="GO:0009165">
    <property type="term" value="P:nucleotide biosynthetic process"/>
    <property type="evidence" value="ECO:0007669"/>
    <property type="project" value="UniProtKB-KW"/>
</dbReference>
<dbReference type="GO" id="GO:0006364">
    <property type="term" value="P:rRNA processing"/>
    <property type="evidence" value="ECO:0007669"/>
    <property type="project" value="InterPro"/>
</dbReference>
<evidence type="ECO:0000313" key="12">
    <source>
        <dbReference type="EMBL" id="KAF7311046.1"/>
    </source>
</evidence>
<evidence type="ECO:0000256" key="1">
    <source>
        <dbReference type="ARBA" id="ARBA00001947"/>
    </source>
</evidence>
<evidence type="ECO:0000256" key="3">
    <source>
        <dbReference type="ARBA" id="ARBA00022723"/>
    </source>
</evidence>
<reference evidence="12" key="1">
    <citation type="submission" date="2020-05" db="EMBL/GenBank/DDBJ databases">
        <title>Mycena genomes resolve the evolution of fungal bioluminescence.</title>
        <authorList>
            <person name="Tsai I.J."/>
        </authorList>
    </citation>
    <scope>NUCLEOTIDE SEQUENCE</scope>
    <source>
        <strain evidence="12">110903Hualien_Pintung</strain>
    </source>
</reference>
<dbReference type="SUPFAM" id="SSF53927">
    <property type="entry name" value="Cytidine deaminase-like"/>
    <property type="match status" value="1"/>
</dbReference>
<feature type="compositionally biased region" description="Basic and acidic residues" evidence="10">
    <location>
        <begin position="91"/>
        <end position="105"/>
    </location>
</feature>
<dbReference type="InterPro" id="IPR002125">
    <property type="entry name" value="CMP_dCMP_dom"/>
</dbReference>
<dbReference type="EMBL" id="JACAZE010000007">
    <property type="protein sequence ID" value="KAF7311046.1"/>
    <property type="molecule type" value="Genomic_DNA"/>
</dbReference>
<evidence type="ECO:0000313" key="13">
    <source>
        <dbReference type="Proteomes" id="UP000613580"/>
    </source>
</evidence>
<dbReference type="PANTHER" id="PTHR11086">
    <property type="entry name" value="DEOXYCYTIDYLATE DEAMINASE-RELATED"/>
    <property type="match status" value="1"/>
</dbReference>
<sequence length="700" mass="77476">MDLSGAGTATPIAARRVKSQVGKVTCMAMAARVHNQASNRAKPHDALERRDVFKTVLDSPLRVPWPSIPMSIQNQAFALARDFLEPVVKFKSEQRGKKRPIHDTNDNSSNKKRKLDKSGTGAAVNNPASDTSSDRPPLLDHMVIGINEVTRRVESQIQSMRRAVAVPAAVEASPVLAPLSLILVCRADIDPQILIDHFPHELATINSAKPAHLVKMIYLPAGAEAELAKLLKLRRVSVVAFDVDAPGLEKFHEVMQAVDVVTAPWLTAPFDASHPVPVQHQLISTHVKQTRTTAPKDMKLAKLIRAEGKIAAKKIKQGKAKARKEKQTVSTYRTAGSRCAGKSAVEDYLIAKDFQRVSIRPDIEQLSDTSSDVLSNFDDAYEDQVAAKHLSFLSMGPSPIVSTKKPQHFASAAQLLDHVTREWRRDWVTSDLTTREALEMFTLRPFVLVLSVDAPLLERFHRFNTSNSHPVSLEAFVREDDLRVFGDGPRESTSSLNALRDLVNIHISNSFQSLSALHGYLDDLNLLDPGHVRPPWDAYFMTLASLASRRSNCMKRRVGAVLVRENRILATGQVLSWIPSRDLINMHFRYNGTPRGLTNCNEGGCIRCNTNAYPGDAEYSECLCLHAEENALLEAGRERVGLGSVLYCNTCPCLTCTIKIIQTGVKTVVYNLSYKVDEASARLFAEAGVELRRFQPIKTV</sequence>
<name>A0A8H6T4V8_MYCCL</name>
<feature type="region of interest" description="Disordered" evidence="10">
    <location>
        <begin position="91"/>
        <end position="138"/>
    </location>
</feature>
<dbReference type="Pfam" id="PF00383">
    <property type="entry name" value="dCMP_cyt_deam_1"/>
    <property type="match status" value="1"/>
</dbReference>
<evidence type="ECO:0000256" key="8">
    <source>
        <dbReference type="ARBA" id="ARBA00041763"/>
    </source>
</evidence>
<proteinExistence type="inferred from homology"/>
<keyword evidence="5" id="KW-0378">Hydrolase</keyword>
<dbReference type="GO" id="GO:0005737">
    <property type="term" value="C:cytoplasm"/>
    <property type="evidence" value="ECO:0007669"/>
    <property type="project" value="TreeGrafter"/>
</dbReference>
<dbReference type="InterPro" id="IPR015517">
    <property type="entry name" value="dCMP_deaminase-rel"/>
</dbReference>
<dbReference type="InterPro" id="IPR035105">
    <property type="entry name" value="Deoxycytidylate_deaminase_dom"/>
</dbReference>
<evidence type="ECO:0000256" key="2">
    <source>
        <dbReference type="ARBA" id="ARBA00006576"/>
    </source>
</evidence>
<keyword evidence="13" id="KW-1185">Reference proteome</keyword>
<dbReference type="InterPro" id="IPR016192">
    <property type="entry name" value="APOBEC/CMP_deaminase_Zn-bd"/>
</dbReference>
<comment type="caution">
    <text evidence="12">The sequence shown here is derived from an EMBL/GenBank/DDBJ whole genome shotgun (WGS) entry which is preliminary data.</text>
</comment>
<dbReference type="GO" id="GO:0008033">
    <property type="term" value="P:tRNA processing"/>
    <property type="evidence" value="ECO:0007669"/>
    <property type="project" value="InterPro"/>
</dbReference>
<comment type="cofactor">
    <cofactor evidence="1">
        <name>Zn(2+)</name>
        <dbReference type="ChEBI" id="CHEBI:29105"/>
    </cofactor>
</comment>
<dbReference type="PROSITE" id="PS51747">
    <property type="entry name" value="CYT_DCMP_DEAMINASES_2"/>
    <property type="match status" value="1"/>
</dbReference>
<evidence type="ECO:0000256" key="5">
    <source>
        <dbReference type="ARBA" id="ARBA00022801"/>
    </source>
</evidence>